<keyword evidence="1" id="KW-1133">Transmembrane helix</keyword>
<dbReference type="InterPro" id="IPR006461">
    <property type="entry name" value="PLAC_motif_containing"/>
</dbReference>
<proteinExistence type="predicted"/>
<protein>
    <submittedName>
        <fullName evidence="2">Unnamed protein product</fullName>
    </submittedName>
</protein>
<dbReference type="EMBL" id="BSXT01000802">
    <property type="protein sequence ID" value="GMF34290.1"/>
    <property type="molecule type" value="Genomic_DNA"/>
</dbReference>
<organism evidence="2 3">
    <name type="scientific">Phytophthora fragariaefolia</name>
    <dbReference type="NCBI Taxonomy" id="1490495"/>
    <lineage>
        <taxon>Eukaryota</taxon>
        <taxon>Sar</taxon>
        <taxon>Stramenopiles</taxon>
        <taxon>Oomycota</taxon>
        <taxon>Peronosporomycetes</taxon>
        <taxon>Peronosporales</taxon>
        <taxon>Peronosporaceae</taxon>
        <taxon>Phytophthora</taxon>
    </lineage>
</organism>
<evidence type="ECO:0000256" key="1">
    <source>
        <dbReference type="SAM" id="Phobius"/>
    </source>
</evidence>
<sequence>MLKLLPRQATSNLSPPHDEAPADFCVALSSGAVTFSSWTAPPGLRVGELLYKCLLEYYYTPSYAEGSSFRKLTRSTERRPEQWSPTELHNPKDMPSICLSLAFPFLASGTPSTISQRRFSLSMSKSAATFSQAQSASETMVVKQAELTPKLPVITIVPDANPVRPVTRRDPAAPHQRALNPTTSTWNASFCDCCCSVAPTYCCIITCCPCTTVASVKESLGGGYERTLVYFGALAFGVLFCIGYAASTNSNEPPKHDAAPNPPPSHHGVSNSALWEAAALAFLVTFLFGVWRLRIQTRRILGIQGSPVVDCLSSFFCCFCVISQLHLELKCHYEQPPPTRTTQYYRQQGDENLASTRRIDTLAPYAVM</sequence>
<feature type="transmembrane region" description="Helical" evidence="1">
    <location>
        <begin position="273"/>
        <end position="291"/>
    </location>
</feature>
<dbReference type="Pfam" id="PF04749">
    <property type="entry name" value="PLAC8"/>
    <property type="match status" value="1"/>
</dbReference>
<dbReference type="NCBIfam" id="TIGR01571">
    <property type="entry name" value="A_thal_Cys_rich"/>
    <property type="match status" value="1"/>
</dbReference>
<dbReference type="OrthoDB" id="1045822at2759"/>
<gene>
    <name evidence="2" type="ORF">Pfra01_000877500</name>
</gene>
<comment type="caution">
    <text evidence="2">The sequence shown here is derived from an EMBL/GenBank/DDBJ whole genome shotgun (WGS) entry which is preliminary data.</text>
</comment>
<evidence type="ECO:0000313" key="3">
    <source>
        <dbReference type="Proteomes" id="UP001165121"/>
    </source>
</evidence>
<dbReference type="AlphaFoldDB" id="A0A9W7CJI8"/>
<keyword evidence="3" id="KW-1185">Reference proteome</keyword>
<feature type="transmembrane region" description="Helical" evidence="1">
    <location>
        <begin position="227"/>
        <end position="246"/>
    </location>
</feature>
<reference evidence="2" key="1">
    <citation type="submission" date="2023-04" db="EMBL/GenBank/DDBJ databases">
        <title>Phytophthora fragariaefolia NBRC 109709.</title>
        <authorList>
            <person name="Ichikawa N."/>
            <person name="Sato H."/>
            <person name="Tonouchi N."/>
        </authorList>
    </citation>
    <scope>NUCLEOTIDE SEQUENCE</scope>
    <source>
        <strain evidence="2">NBRC 109709</strain>
    </source>
</reference>
<name>A0A9W7CJI8_9STRA</name>
<evidence type="ECO:0000313" key="2">
    <source>
        <dbReference type="EMBL" id="GMF34290.1"/>
    </source>
</evidence>
<dbReference type="PANTHER" id="PTHR15907">
    <property type="entry name" value="DUF614 FAMILY PROTEIN-RELATED"/>
    <property type="match status" value="1"/>
</dbReference>
<keyword evidence="1" id="KW-0472">Membrane</keyword>
<accession>A0A9W7CJI8</accession>
<dbReference type="Proteomes" id="UP001165121">
    <property type="component" value="Unassembled WGS sequence"/>
</dbReference>
<keyword evidence="1" id="KW-0812">Transmembrane</keyword>